<protein>
    <submittedName>
        <fullName evidence="5">Uncharacterized protein</fullName>
    </submittedName>
</protein>
<dbReference type="PeptideAtlas" id="Q9XVX8"/>
<evidence type="ECO:0000256" key="1">
    <source>
        <dbReference type="ARBA" id="ARBA00004123"/>
    </source>
</evidence>
<dbReference type="PaxDb" id="6239-B0464.8"/>
<dbReference type="OMA" id="YSFCAGH"/>
<dbReference type="GO" id="GO:0006366">
    <property type="term" value="P:transcription by RNA polymerase II"/>
    <property type="evidence" value="ECO:0007669"/>
    <property type="project" value="InterPro"/>
</dbReference>
<evidence type="ECO:0000256" key="2">
    <source>
        <dbReference type="ARBA" id="ARBA00023015"/>
    </source>
</evidence>
<dbReference type="IntAct" id="Q9XVX8">
    <property type="interactions" value="1"/>
</dbReference>
<evidence type="ECO:0000256" key="3">
    <source>
        <dbReference type="ARBA" id="ARBA00023163"/>
    </source>
</evidence>
<organism evidence="5 6">
    <name type="scientific">Caenorhabditis elegans</name>
    <dbReference type="NCBI Taxonomy" id="6239"/>
    <lineage>
        <taxon>Eukaryota</taxon>
        <taxon>Metazoa</taxon>
        <taxon>Ecdysozoa</taxon>
        <taxon>Nematoda</taxon>
        <taxon>Chromadorea</taxon>
        <taxon>Rhabditida</taxon>
        <taxon>Rhabditina</taxon>
        <taxon>Rhabditomorpha</taxon>
        <taxon>Rhabditoidea</taxon>
        <taxon>Rhabditidae</taxon>
        <taxon>Peloderinae</taxon>
        <taxon>Caenorhabditis</taxon>
    </lineage>
</organism>
<dbReference type="Proteomes" id="UP000001940">
    <property type="component" value="Chromosome III"/>
</dbReference>
<dbReference type="AlphaFoldDB" id="Q9XVX8"/>
<evidence type="ECO:0000313" key="5">
    <source>
        <dbReference type="EMBL" id="CAA79545.2"/>
    </source>
</evidence>
<dbReference type="EMBL" id="BX284603">
    <property type="protein sequence ID" value="CAA79545.2"/>
    <property type="molecule type" value="Genomic_DNA"/>
</dbReference>
<dbReference type="WormBase" id="B0464.8">
    <property type="protein sequence ID" value="CE36465"/>
    <property type="gene ID" value="WBGene00007187"/>
    <property type="gene designation" value="tag-342"/>
</dbReference>
<dbReference type="OrthoDB" id="5814340at2759"/>
<dbReference type="PANTHER" id="PTHR11380:SF16">
    <property type="entry name" value="TRANSCRIPTION INITIATION PROTEIN SPT3 HOMOLOG"/>
    <property type="match status" value="1"/>
</dbReference>
<reference evidence="5 6" key="1">
    <citation type="journal article" date="1998" name="Science">
        <title>Genome sequence of the nematode C. elegans: a platform for investigating biology.</title>
        <authorList>
            <consortium name="The C. elegans sequencing consortium"/>
            <person name="Sulson J.E."/>
            <person name="Waterston R."/>
        </authorList>
    </citation>
    <scope>NUCLEOTIDE SEQUENCE [LARGE SCALE GENOMIC DNA]</scope>
    <source>
        <strain evidence="5 6">Bristol N2</strain>
    </source>
</reference>
<comment type="subcellular location">
    <subcellularLocation>
        <location evidence="1">Nucleus</location>
    </subcellularLocation>
</comment>
<keyword evidence="3" id="KW-0804">Transcription</keyword>
<dbReference type="KEGG" id="cel:CELE_B0464.8"/>
<dbReference type="GO" id="GO:0005516">
    <property type="term" value="F:calmodulin binding"/>
    <property type="evidence" value="ECO:0000353"/>
    <property type="project" value="WormBase"/>
</dbReference>
<evidence type="ECO:0000313" key="7">
    <source>
        <dbReference type="WormBase" id="B0464.8"/>
    </source>
</evidence>
<name>Q9XVX8_CAEEL</name>
<dbReference type="GO" id="GO:0005634">
    <property type="term" value="C:nucleus"/>
    <property type="evidence" value="ECO:0007669"/>
    <property type="project" value="UniProtKB-SubCell"/>
</dbReference>
<dbReference type="AGR" id="WB:WBGene00007187"/>
<dbReference type="GeneID" id="176331"/>
<dbReference type="HOGENOM" id="CLU_807094_0_0_1"/>
<dbReference type="InParanoid" id="Q9XVX8"/>
<dbReference type="CTD" id="176331"/>
<dbReference type="FunCoup" id="Q9XVX8">
    <property type="interactions" value="487"/>
</dbReference>
<evidence type="ECO:0000256" key="4">
    <source>
        <dbReference type="ARBA" id="ARBA00023242"/>
    </source>
</evidence>
<dbReference type="CDD" id="cd22926">
    <property type="entry name" value="HFD_SPT3"/>
    <property type="match status" value="1"/>
</dbReference>
<dbReference type="PANTHER" id="PTHR11380">
    <property type="entry name" value="TRANSCRIPTION INITIATION FACTOR TFIID/SUPT3-RELATED"/>
    <property type="match status" value="1"/>
</dbReference>
<gene>
    <name evidence="5 7" type="primary">tag-342</name>
    <name evidence="7" type="ORF">B0464.8</name>
    <name evidence="5" type="ORF">CELE_B0464.8</name>
</gene>
<sequence>MPPKRAVKKKVQTTEKARPTLDQEIKLDDSNELEPSIRSVVTSLMFTSGDDENPLSENEDFVVNILKNELVLFINDVIEVYDNKIPNVKLQHMLQLLNSQKGVLSRFIKYLKNRVEMSAFMRAKSFSKNGTENICGQEVENEDETTDEKIEEGVDPMDEIGEVGGEEGEYLKNKRRTYGTITSEENLLQEAQKSFFDAGLDFNTFENDVDENHNQQLIVLQTILEDMNADEYSRFALARRVSFQNQSAVPVVYSDTFSKSNARKRKRSPPTNNRQLLLQWLGNPPVHDESAQVFLAFLAKDIISEIVGNALLERRKMNPAEGGPLSYSYYEEPLRRNRKFRKYGRILI</sequence>
<proteinExistence type="evidence at protein level"/>
<accession>Q9XVX8</accession>
<dbReference type="UCSC" id="B0464.8">
    <property type="organism name" value="c. elegans"/>
</dbReference>
<dbReference type="InterPro" id="IPR003195">
    <property type="entry name" value="TFIID_TAF13"/>
</dbReference>
<dbReference type="RefSeq" id="NP_499086.2">
    <property type="nucleotide sequence ID" value="NM_066685.7"/>
</dbReference>
<dbReference type="Bgee" id="WBGene00007187">
    <property type="expression patterns" value="Expressed in germ line (C elegans) and 4 other cell types or tissues"/>
</dbReference>
<evidence type="ECO:0007829" key="8">
    <source>
        <dbReference type="PeptideAtlas" id="Q9XVX8"/>
    </source>
</evidence>
<dbReference type="eggNOG" id="ENOG502TFWS">
    <property type="taxonomic scope" value="Eukaryota"/>
</dbReference>
<dbReference type="STRING" id="6239.B0464.8.1"/>
<keyword evidence="4" id="KW-0539">Nucleus</keyword>
<dbReference type="GO" id="GO:0003713">
    <property type="term" value="F:transcription coactivator activity"/>
    <property type="evidence" value="ECO:0000318"/>
    <property type="project" value="GO_Central"/>
</dbReference>
<evidence type="ECO:0000313" key="6">
    <source>
        <dbReference type="Proteomes" id="UP000001940"/>
    </source>
</evidence>
<dbReference type="PIR" id="H88555">
    <property type="entry name" value="H88555"/>
</dbReference>
<keyword evidence="2" id="KW-0805">Transcription regulation</keyword>
<keyword evidence="6" id="KW-1185">Reference proteome</keyword>
<keyword evidence="8" id="KW-1267">Proteomics identification</keyword>
<dbReference type="DIP" id="DIP-27273N"/>